<dbReference type="EMBL" id="EAAA01002712">
    <property type="status" value="NOT_ANNOTATED_CDS"/>
    <property type="molecule type" value="Genomic_DNA"/>
</dbReference>
<accession>A0A1W2WIC0</accession>
<accession>F6ULA8</accession>
<dbReference type="InParanoid" id="F6ULA8"/>
<dbReference type="GeneTree" id="ENSGT00390000006287"/>
<dbReference type="GeneID" id="100185721"/>
<dbReference type="HOGENOM" id="CLU_048953_8_1_1"/>
<dbReference type="STRING" id="7719.ENSCINP00000015185"/>
<proteinExistence type="predicted"/>
<dbReference type="AlphaFoldDB" id="F6ULA8"/>
<reference evidence="2" key="3">
    <citation type="submission" date="2025-08" db="UniProtKB">
        <authorList>
            <consortium name="Ensembl"/>
        </authorList>
    </citation>
    <scope>IDENTIFICATION</scope>
</reference>
<organism evidence="2 3">
    <name type="scientific">Ciona intestinalis</name>
    <name type="common">Transparent sea squirt</name>
    <name type="synonym">Ascidia intestinalis</name>
    <dbReference type="NCBI Taxonomy" id="7719"/>
    <lineage>
        <taxon>Eukaryota</taxon>
        <taxon>Metazoa</taxon>
        <taxon>Chordata</taxon>
        <taxon>Tunicata</taxon>
        <taxon>Ascidiacea</taxon>
        <taxon>Phlebobranchia</taxon>
        <taxon>Cionidae</taxon>
        <taxon>Ciona</taxon>
    </lineage>
</organism>
<evidence type="ECO:0000313" key="2">
    <source>
        <dbReference type="Ensembl" id="ENSCINP00000015185.3"/>
    </source>
</evidence>
<reference evidence="3" key="1">
    <citation type="journal article" date="2002" name="Science">
        <title>The draft genome of Ciona intestinalis: insights into chordate and vertebrate origins.</title>
        <authorList>
            <person name="Dehal P."/>
            <person name="Satou Y."/>
            <person name="Campbell R.K."/>
            <person name="Chapman J."/>
            <person name="Degnan B."/>
            <person name="De Tomaso A."/>
            <person name="Davidson B."/>
            <person name="Di Gregorio A."/>
            <person name="Gelpke M."/>
            <person name="Goodstein D.M."/>
            <person name="Harafuji N."/>
            <person name="Hastings K.E."/>
            <person name="Ho I."/>
            <person name="Hotta K."/>
            <person name="Huang W."/>
            <person name="Kawashima T."/>
            <person name="Lemaire P."/>
            <person name="Martinez D."/>
            <person name="Meinertzhagen I.A."/>
            <person name="Necula S."/>
            <person name="Nonaka M."/>
            <person name="Putnam N."/>
            <person name="Rash S."/>
            <person name="Saiga H."/>
            <person name="Satake M."/>
            <person name="Terry A."/>
            <person name="Yamada L."/>
            <person name="Wang H.G."/>
            <person name="Awazu S."/>
            <person name="Azumi K."/>
            <person name="Boore J."/>
            <person name="Branno M."/>
            <person name="Chin-Bow S."/>
            <person name="DeSantis R."/>
            <person name="Doyle S."/>
            <person name="Francino P."/>
            <person name="Keys D.N."/>
            <person name="Haga S."/>
            <person name="Hayashi H."/>
            <person name="Hino K."/>
            <person name="Imai K.S."/>
            <person name="Inaba K."/>
            <person name="Kano S."/>
            <person name="Kobayashi K."/>
            <person name="Kobayashi M."/>
            <person name="Lee B.I."/>
            <person name="Makabe K.W."/>
            <person name="Manohar C."/>
            <person name="Matassi G."/>
            <person name="Medina M."/>
            <person name="Mochizuki Y."/>
            <person name="Mount S."/>
            <person name="Morishita T."/>
            <person name="Miura S."/>
            <person name="Nakayama A."/>
            <person name="Nishizaka S."/>
            <person name="Nomoto H."/>
            <person name="Ohta F."/>
            <person name="Oishi K."/>
            <person name="Rigoutsos I."/>
            <person name="Sano M."/>
            <person name="Sasaki A."/>
            <person name="Sasakura Y."/>
            <person name="Shoguchi E."/>
            <person name="Shin-i T."/>
            <person name="Spagnuolo A."/>
            <person name="Stainier D."/>
            <person name="Suzuki M.M."/>
            <person name="Tassy O."/>
            <person name="Takatori N."/>
            <person name="Tokuoka M."/>
            <person name="Yagi K."/>
            <person name="Yoshizaki F."/>
            <person name="Wada S."/>
            <person name="Zhang C."/>
            <person name="Hyatt P.D."/>
            <person name="Larimer F."/>
            <person name="Detter C."/>
            <person name="Doggett N."/>
            <person name="Glavina T."/>
            <person name="Hawkins T."/>
            <person name="Richardson P."/>
            <person name="Lucas S."/>
            <person name="Kohara Y."/>
            <person name="Levine M."/>
            <person name="Satoh N."/>
            <person name="Rokhsar D.S."/>
        </authorList>
    </citation>
    <scope>NUCLEOTIDE SEQUENCE [LARGE SCALE GENOMIC DNA]</scope>
</reference>
<dbReference type="PANTHER" id="PTHR20883">
    <property type="entry name" value="PHYTANOYL-COA DIOXYGENASE DOMAIN CONTAINING 1"/>
    <property type="match status" value="1"/>
</dbReference>
<keyword evidence="3" id="KW-1185">Reference proteome</keyword>
<dbReference type="InterPro" id="IPR008775">
    <property type="entry name" value="Phytyl_CoA_dOase-like"/>
</dbReference>
<dbReference type="Proteomes" id="UP000008144">
    <property type="component" value="Chromosome 8"/>
</dbReference>
<gene>
    <name evidence="2" type="primary">LOC100185721</name>
</gene>
<reference evidence="2" key="4">
    <citation type="submission" date="2025-09" db="UniProtKB">
        <authorList>
            <consortium name="Ensembl"/>
        </authorList>
    </citation>
    <scope>IDENTIFICATION</scope>
</reference>
<dbReference type="Ensembl" id="ENSCINT00000015185.3">
    <property type="protein sequence ID" value="ENSCINP00000015185.3"/>
    <property type="gene ID" value="ENSCING00000007392.3"/>
</dbReference>
<reference evidence="2" key="2">
    <citation type="journal article" date="2008" name="Genome Biol.">
        <title>Improved genome assembly and evidence-based global gene model set for the chordate Ciona intestinalis: new insight into intron and operon populations.</title>
        <authorList>
            <person name="Satou Y."/>
            <person name="Mineta K."/>
            <person name="Ogasawara M."/>
            <person name="Sasakura Y."/>
            <person name="Shoguchi E."/>
            <person name="Ueno K."/>
            <person name="Yamada L."/>
            <person name="Matsumoto J."/>
            <person name="Wasserscheid J."/>
            <person name="Dewar K."/>
            <person name="Wiley G.B."/>
            <person name="Macmil S.L."/>
            <person name="Roe B.A."/>
            <person name="Zeller R.W."/>
            <person name="Hastings K.E."/>
            <person name="Lemaire P."/>
            <person name="Lindquist E."/>
            <person name="Endo T."/>
            <person name="Hotta K."/>
            <person name="Inaba K."/>
        </authorList>
    </citation>
    <scope>NUCLEOTIDE SEQUENCE [LARGE SCALE GENOMIC DNA]</scope>
    <source>
        <strain evidence="2">wild type</strain>
    </source>
</reference>
<comment type="cofactor">
    <cofactor evidence="1">
        <name>Fe cation</name>
        <dbReference type="ChEBI" id="CHEBI:24875"/>
    </cofactor>
</comment>
<dbReference type="OrthoDB" id="445007at2759"/>
<dbReference type="RefSeq" id="XP_002131620.1">
    <property type="nucleotide sequence ID" value="XM_002131584.4"/>
</dbReference>
<dbReference type="Pfam" id="PF05721">
    <property type="entry name" value="PhyH"/>
    <property type="match status" value="1"/>
</dbReference>
<dbReference type="PANTHER" id="PTHR20883:SF48">
    <property type="entry name" value="ECTOINE DIOXYGENASE"/>
    <property type="match status" value="1"/>
</dbReference>
<dbReference type="GO" id="GO:0046872">
    <property type="term" value="F:metal ion binding"/>
    <property type="evidence" value="ECO:0007669"/>
    <property type="project" value="UniProtKB-ARBA"/>
</dbReference>
<dbReference type="SUPFAM" id="SSF51197">
    <property type="entry name" value="Clavaminate synthase-like"/>
    <property type="match status" value="1"/>
</dbReference>
<sequence>MTEDLDWSTVQQDTGLFIQKPTQATDWRKFKLAQTQIDQYFRNGFLAPIKVLNDEECDLLLEDYKKFIESDGHPYFYEFHKNQTGDSNNVLMHALGHWRITRAFHDLIYHPAICVPSSQLISGDNVECSVRFWHDQLFAKPAKYGGCVAWHQDYSYWTRTYPMKHLTIHIALDDQTEENGCIHYIPGSHRWNRDGKPLPVTDFNFKNMESIKTILTKDEKQKFFPTPCKLKRGEVSFHHPLAVHGSYPNRSDQPRRAAVVNYIADGVGSSVDGCLLEGTNIMSKGEKLGGQFYPLVYDQKWAN</sequence>
<dbReference type="KEGG" id="cin:100185721"/>
<protein>
    <submittedName>
        <fullName evidence="2">Probable alpha-ketoglutarate-dependent hypophosphite dioxygenase</fullName>
    </submittedName>
</protein>
<dbReference type="GO" id="GO:0016491">
    <property type="term" value="F:oxidoreductase activity"/>
    <property type="evidence" value="ECO:0007669"/>
    <property type="project" value="UniProtKB-ARBA"/>
</dbReference>
<dbReference type="Gene3D" id="2.60.120.620">
    <property type="entry name" value="q2cbj1_9rhob like domain"/>
    <property type="match status" value="1"/>
</dbReference>
<name>F6ULA8_CIOIN</name>
<evidence type="ECO:0000256" key="1">
    <source>
        <dbReference type="ARBA" id="ARBA00001962"/>
    </source>
</evidence>
<dbReference type="OMA" id="CKPAKHG"/>
<evidence type="ECO:0000313" key="3">
    <source>
        <dbReference type="Proteomes" id="UP000008144"/>
    </source>
</evidence>